<name>A0A370CCW8_ASPNG</name>
<dbReference type="InterPro" id="IPR043129">
    <property type="entry name" value="ATPase_NBD"/>
</dbReference>
<dbReference type="CDD" id="cd10170">
    <property type="entry name" value="ASKHA_NBD_HSP70"/>
    <property type="match status" value="1"/>
</dbReference>
<dbReference type="Proteomes" id="UP000253845">
    <property type="component" value="Unassembled WGS sequence"/>
</dbReference>
<dbReference type="PANTHER" id="PTHR42749">
    <property type="entry name" value="CELL SHAPE-DETERMINING PROTEIN MREB"/>
    <property type="match status" value="1"/>
</dbReference>
<dbReference type="Gene3D" id="3.30.420.40">
    <property type="match status" value="2"/>
</dbReference>
<organism evidence="1 2">
    <name type="scientific">Aspergillus niger ATCC 13496</name>
    <dbReference type="NCBI Taxonomy" id="1353008"/>
    <lineage>
        <taxon>Eukaryota</taxon>
        <taxon>Fungi</taxon>
        <taxon>Dikarya</taxon>
        <taxon>Ascomycota</taxon>
        <taxon>Pezizomycotina</taxon>
        <taxon>Eurotiomycetes</taxon>
        <taxon>Eurotiomycetidae</taxon>
        <taxon>Eurotiales</taxon>
        <taxon>Aspergillaceae</taxon>
        <taxon>Aspergillus</taxon>
        <taxon>Aspergillus subgen. Circumdati</taxon>
    </lineage>
</organism>
<dbReference type="Gene3D" id="3.90.640.10">
    <property type="entry name" value="Actin, Chain A, domain 4"/>
    <property type="match status" value="1"/>
</dbReference>
<evidence type="ECO:0000313" key="1">
    <source>
        <dbReference type="EMBL" id="RDH25574.1"/>
    </source>
</evidence>
<gene>
    <name evidence="1" type="ORF">M747DRAFT_320030</name>
</gene>
<protein>
    <recommendedName>
        <fullName evidence="3">Actin-like ATPase domain-containing protein</fullName>
    </recommendedName>
</protein>
<proteinExistence type="predicted"/>
<evidence type="ECO:0000313" key="2">
    <source>
        <dbReference type="Proteomes" id="UP000253845"/>
    </source>
</evidence>
<dbReference type="AlphaFoldDB" id="A0A370CCW8"/>
<dbReference type="EMBL" id="KZ851899">
    <property type="protein sequence ID" value="RDH25574.1"/>
    <property type="molecule type" value="Genomic_DNA"/>
</dbReference>
<sequence length="544" mass="61106">MVQNQVFIAVDFGGYKTIITILTTLGILTTWATRGANDGIIPSIFKYNSNGQFMWGRGAAASRGREPYVWVKLMLDGSPDMVTQHQNLRDILGGTVELNNIGTGKIISDFLRDLRDRLWMDLRERGLQVHWCFTEPDCWSDRGRLEFRSAVESVGWFGNNHRITYVSEAVAAAEGAADEYRNGNGMQDGDILLVCDCGGSTTDISVLRVNGNNENRPFTFQRLGDPTSIRCGGFDVDLELVQQLRTAHPDLPRNSRQWVGAAQARQDISSVKEQFSGMTGTEVHAIRIQLQRRLMIDHRFYHNDLVRAFAPTVQGILRAIHARIAAPMDARITKIILAGGLGKSAYLRRRVERDLTRAYQNTGPRLLGELQHSVQAVSRGAALYATRLQGVRGFQSNTTIQVVVPFVVRIGNELREQSVAHVIIQPGLVPSQDDFPVRMRFLVTAPEQYVRVCSIRQAQTHRLALHPITDPARDSEMSLEHGQQGAHEYLFRVYWRIQLGTSLFMRWSICLENPRNPDGPHAPVGVVNMLHRIPPEDLQPFPAI</sequence>
<dbReference type="VEuPathDB" id="FungiDB:M747DRAFT_320030"/>
<dbReference type="PANTHER" id="PTHR42749:SF1">
    <property type="entry name" value="CELL SHAPE-DETERMINING PROTEIN MREB"/>
    <property type="match status" value="1"/>
</dbReference>
<evidence type="ECO:0008006" key="3">
    <source>
        <dbReference type="Google" id="ProtNLM"/>
    </source>
</evidence>
<dbReference type="SUPFAM" id="SSF53067">
    <property type="entry name" value="Actin-like ATPase domain"/>
    <property type="match status" value="2"/>
</dbReference>
<accession>A0A370CCW8</accession>
<reference evidence="1 2" key="1">
    <citation type="submission" date="2018-07" db="EMBL/GenBank/DDBJ databases">
        <title>Section-level genome sequencing of Aspergillus section Nigri to investigate inter- and intra-species variation.</title>
        <authorList>
            <consortium name="DOE Joint Genome Institute"/>
            <person name="Vesth T.C."/>
            <person name="Nybo J.L."/>
            <person name="Theobald S."/>
            <person name="Frisvad J.C."/>
            <person name="Larsen T.O."/>
            <person name="Nielsen K.F."/>
            <person name="Hoof J.B."/>
            <person name="Brandl J."/>
            <person name="Salamov A."/>
            <person name="Riley R."/>
            <person name="Gladden J.M."/>
            <person name="Phatale P."/>
            <person name="Nielsen M.T."/>
            <person name="Lyhne E.K."/>
            <person name="Kogle M.E."/>
            <person name="Strasser K."/>
            <person name="McDonnell E."/>
            <person name="Barry K."/>
            <person name="Clum A."/>
            <person name="Chen C."/>
            <person name="Nolan M."/>
            <person name="Sandor L."/>
            <person name="Kuo A."/>
            <person name="Lipzen A."/>
            <person name="Hainaut M."/>
            <person name="Drula E."/>
            <person name="Tsang A."/>
            <person name="Magnuson J.K."/>
            <person name="Henrissat B."/>
            <person name="Wiebenga A."/>
            <person name="Simmons B.A."/>
            <person name="Makela M.R."/>
            <person name="De vries R.P."/>
            <person name="Grigoriev I.V."/>
            <person name="Mortensen U.H."/>
            <person name="Baker S.E."/>
            <person name="Andersen M.R."/>
        </authorList>
    </citation>
    <scope>NUCLEOTIDE SEQUENCE [LARGE SCALE GENOMIC DNA]</scope>
    <source>
        <strain evidence="1 2">ATCC 13496</strain>
    </source>
</reference>